<dbReference type="AlphaFoldDB" id="A0A428ZIM2"/>
<feature type="domain" description="Histidine kinase/HSP90-like ATPase" evidence="2">
    <location>
        <begin position="61"/>
        <end position="174"/>
    </location>
</feature>
<dbReference type="CDD" id="cd16936">
    <property type="entry name" value="HATPase_RsbW-like"/>
    <property type="match status" value="1"/>
</dbReference>
<evidence type="ECO:0000259" key="2">
    <source>
        <dbReference type="Pfam" id="PF13581"/>
    </source>
</evidence>
<sequence>MTTIRLGRNEIPSPAGVRGMQAEELPSAVRVWAQSLPDLAADVVTDADLTEPYLHVPVEVLPSRLALLRSRVLDWTYAVGLLEHERQDIVMATDEALSNAMEHAFPDGMGKLTLFAARDRLARAVHVVVSDNGTWAAPLSPSAGRGMGLAMMDRLADVFDLHHDERGTTVVLRWSRRANA</sequence>
<evidence type="ECO:0000313" key="3">
    <source>
        <dbReference type="EMBL" id="RSM87929.1"/>
    </source>
</evidence>
<evidence type="ECO:0000256" key="1">
    <source>
        <dbReference type="ARBA" id="ARBA00022527"/>
    </source>
</evidence>
<comment type="caution">
    <text evidence="3">The sequence shown here is derived from an EMBL/GenBank/DDBJ whole genome shotgun (WGS) entry which is preliminary data.</text>
</comment>
<dbReference type="InterPro" id="IPR003594">
    <property type="entry name" value="HATPase_dom"/>
</dbReference>
<dbReference type="PANTHER" id="PTHR35526:SF3">
    <property type="entry name" value="ANTI-SIGMA-F FACTOR RSBW"/>
    <property type="match status" value="1"/>
</dbReference>
<dbReference type="PANTHER" id="PTHR35526">
    <property type="entry name" value="ANTI-SIGMA-F FACTOR RSBW-RELATED"/>
    <property type="match status" value="1"/>
</dbReference>
<keyword evidence="1" id="KW-0808">Transferase</keyword>
<dbReference type="GO" id="GO:0004674">
    <property type="term" value="F:protein serine/threonine kinase activity"/>
    <property type="evidence" value="ECO:0007669"/>
    <property type="project" value="UniProtKB-KW"/>
</dbReference>
<dbReference type="OrthoDB" id="5184914at2"/>
<protein>
    <recommendedName>
        <fullName evidence="2">Histidine kinase/HSP90-like ATPase domain-containing protein</fullName>
    </recommendedName>
</protein>
<organism evidence="3 4">
    <name type="scientific">Kibdelosporangium aridum</name>
    <dbReference type="NCBI Taxonomy" id="2030"/>
    <lineage>
        <taxon>Bacteria</taxon>
        <taxon>Bacillati</taxon>
        <taxon>Actinomycetota</taxon>
        <taxon>Actinomycetes</taxon>
        <taxon>Pseudonocardiales</taxon>
        <taxon>Pseudonocardiaceae</taxon>
        <taxon>Kibdelosporangium</taxon>
    </lineage>
</organism>
<keyword evidence="1" id="KW-0418">Kinase</keyword>
<dbReference type="InterPro" id="IPR050267">
    <property type="entry name" value="Anti-sigma-factor_SerPK"/>
</dbReference>
<evidence type="ECO:0000313" key="4">
    <source>
        <dbReference type="Proteomes" id="UP000287547"/>
    </source>
</evidence>
<dbReference type="Pfam" id="PF13581">
    <property type="entry name" value="HATPase_c_2"/>
    <property type="match status" value="1"/>
</dbReference>
<dbReference type="Proteomes" id="UP000287547">
    <property type="component" value="Unassembled WGS sequence"/>
</dbReference>
<dbReference type="EMBL" id="QHKI01000005">
    <property type="protein sequence ID" value="RSM87929.1"/>
    <property type="molecule type" value="Genomic_DNA"/>
</dbReference>
<dbReference type="SUPFAM" id="SSF55874">
    <property type="entry name" value="ATPase domain of HSP90 chaperone/DNA topoisomerase II/histidine kinase"/>
    <property type="match status" value="1"/>
</dbReference>
<reference evidence="3 4" key="1">
    <citation type="submission" date="2018-05" db="EMBL/GenBank/DDBJ databases">
        <title>Evolution of GPA BGCs.</title>
        <authorList>
            <person name="Waglechner N."/>
            <person name="Wright G.D."/>
        </authorList>
    </citation>
    <scope>NUCLEOTIDE SEQUENCE [LARGE SCALE GENOMIC DNA]</scope>
    <source>
        <strain evidence="3 4">A82846</strain>
    </source>
</reference>
<dbReference type="InterPro" id="IPR036890">
    <property type="entry name" value="HATPase_C_sf"/>
</dbReference>
<accession>A0A428ZIM2</accession>
<name>A0A428ZIM2_KIBAR</name>
<gene>
    <name evidence="3" type="ORF">DMH04_09410</name>
</gene>
<dbReference type="Gene3D" id="3.30.565.10">
    <property type="entry name" value="Histidine kinase-like ATPase, C-terminal domain"/>
    <property type="match status" value="1"/>
</dbReference>
<proteinExistence type="predicted"/>
<keyword evidence="1" id="KW-0723">Serine/threonine-protein kinase</keyword>